<name>A0ABD3VZH6_SINWO</name>
<organism evidence="6 7">
    <name type="scientific">Sinanodonta woodiana</name>
    <name type="common">Chinese pond mussel</name>
    <name type="synonym">Anodonta woodiana</name>
    <dbReference type="NCBI Taxonomy" id="1069815"/>
    <lineage>
        <taxon>Eukaryota</taxon>
        <taxon>Metazoa</taxon>
        <taxon>Spiralia</taxon>
        <taxon>Lophotrochozoa</taxon>
        <taxon>Mollusca</taxon>
        <taxon>Bivalvia</taxon>
        <taxon>Autobranchia</taxon>
        <taxon>Heteroconchia</taxon>
        <taxon>Palaeoheterodonta</taxon>
        <taxon>Unionida</taxon>
        <taxon>Unionoidea</taxon>
        <taxon>Unionidae</taxon>
        <taxon>Unioninae</taxon>
        <taxon>Sinanodonta</taxon>
    </lineage>
</organism>
<dbReference type="InterPro" id="IPR000421">
    <property type="entry name" value="FA58C"/>
</dbReference>
<dbReference type="Gene3D" id="2.60.120.260">
    <property type="entry name" value="Galactose-binding domain-like"/>
    <property type="match status" value="1"/>
</dbReference>
<reference evidence="6 7" key="1">
    <citation type="submission" date="2024-11" db="EMBL/GenBank/DDBJ databases">
        <title>Chromosome-level genome assembly of the freshwater bivalve Anodonta woodiana.</title>
        <authorList>
            <person name="Chen X."/>
        </authorList>
    </citation>
    <scope>NUCLEOTIDE SEQUENCE [LARGE SCALE GENOMIC DNA]</scope>
    <source>
        <strain evidence="6">MN2024</strain>
        <tissue evidence="6">Gills</tissue>
    </source>
</reference>
<dbReference type="PROSITE" id="PS50022">
    <property type="entry name" value="FA58C_3"/>
    <property type="match status" value="1"/>
</dbReference>
<dbReference type="GO" id="GO:0005634">
    <property type="term" value="C:nucleus"/>
    <property type="evidence" value="ECO:0007669"/>
    <property type="project" value="UniProtKB-SubCell"/>
</dbReference>
<evidence type="ECO:0000256" key="1">
    <source>
        <dbReference type="ARBA" id="ARBA00004123"/>
    </source>
</evidence>
<dbReference type="Pfam" id="PF00754">
    <property type="entry name" value="F5_F8_type_C"/>
    <property type="match status" value="1"/>
</dbReference>
<dbReference type="InterPro" id="IPR008979">
    <property type="entry name" value="Galactose-bd-like_sf"/>
</dbReference>
<dbReference type="Proteomes" id="UP001634394">
    <property type="component" value="Unassembled WGS sequence"/>
</dbReference>
<evidence type="ECO:0000256" key="2">
    <source>
        <dbReference type="ARBA" id="ARBA00009556"/>
    </source>
</evidence>
<keyword evidence="4" id="KW-0539">Nucleus</keyword>
<proteinExistence type="inferred from homology"/>
<comment type="caution">
    <text evidence="6">The sequence shown here is derived from an EMBL/GenBank/DDBJ whole genome shotgun (WGS) entry which is preliminary data.</text>
</comment>
<sequence length="142" mass="15974">MAASLVGKCAQVRVSSVLNRDVKQFGKKHLFDGKEDTCWNSDQGSPQWIEIQFQTSLKLQELHIQFQGGFAGRECSIEGSEVPGREMKKIAEFYPEDVNSLQIFQLPGEPTVASLKILFLNSTDFFGRITIYKLDIKGQEVS</sequence>
<comment type="subcellular location">
    <subcellularLocation>
        <location evidence="1">Nucleus</location>
    </subcellularLocation>
</comment>
<protein>
    <recommendedName>
        <fullName evidence="3">Nuclear receptor 2C2-associated protein</fullName>
    </recommendedName>
</protein>
<comment type="similarity">
    <text evidence="2">Belongs to the NR2C2AP family.</text>
</comment>
<dbReference type="FunFam" id="2.60.120.260:FF:000070">
    <property type="entry name" value="Nuclear receptor 2C2-associated protein"/>
    <property type="match status" value="1"/>
</dbReference>
<dbReference type="AlphaFoldDB" id="A0ABD3VZH6"/>
<keyword evidence="7" id="KW-1185">Reference proteome</keyword>
<dbReference type="EMBL" id="JBJQND010000009">
    <property type="protein sequence ID" value="KAL3866821.1"/>
    <property type="molecule type" value="Genomic_DNA"/>
</dbReference>
<feature type="domain" description="F5/8 type C" evidence="5">
    <location>
        <begin position="1"/>
        <end position="65"/>
    </location>
</feature>
<evidence type="ECO:0000313" key="7">
    <source>
        <dbReference type="Proteomes" id="UP001634394"/>
    </source>
</evidence>
<gene>
    <name evidence="6" type="ORF">ACJMK2_044083</name>
</gene>
<dbReference type="SUPFAM" id="SSF49785">
    <property type="entry name" value="Galactose-binding domain-like"/>
    <property type="match status" value="1"/>
</dbReference>
<evidence type="ECO:0000256" key="4">
    <source>
        <dbReference type="ARBA" id="ARBA00023242"/>
    </source>
</evidence>
<evidence type="ECO:0000313" key="6">
    <source>
        <dbReference type="EMBL" id="KAL3866821.1"/>
    </source>
</evidence>
<evidence type="ECO:0000256" key="3">
    <source>
        <dbReference type="ARBA" id="ARBA00019956"/>
    </source>
</evidence>
<accession>A0ABD3VZH6</accession>
<evidence type="ECO:0000259" key="5">
    <source>
        <dbReference type="PROSITE" id="PS50022"/>
    </source>
</evidence>